<dbReference type="EMBL" id="CM010724">
    <property type="protein sequence ID" value="RZC80748.1"/>
    <property type="molecule type" value="Genomic_DNA"/>
</dbReference>
<evidence type="ECO:0000313" key="4">
    <source>
        <dbReference type="Proteomes" id="UP000316621"/>
    </source>
</evidence>
<accession>A0A4Y7L8G1</accession>
<keyword evidence="2" id="KW-1133">Transmembrane helix</keyword>
<dbReference type="InterPro" id="IPR021855">
    <property type="entry name" value="PAM68-like"/>
</dbReference>
<feature type="region of interest" description="Disordered" evidence="1">
    <location>
        <begin position="53"/>
        <end position="86"/>
    </location>
</feature>
<gene>
    <name evidence="3" type="ORF">C5167_043318</name>
</gene>
<name>A0A4Y7L8G1_PAPSO</name>
<evidence type="ECO:0000256" key="1">
    <source>
        <dbReference type="SAM" id="MobiDB-lite"/>
    </source>
</evidence>
<dbReference type="PANTHER" id="PTHR34575:SF6">
    <property type="entry name" value="EXPRESSED PROTEIN"/>
    <property type="match status" value="1"/>
</dbReference>
<sequence length="188" mass="21371">MNTLLLSLSPLHIRSTPWAYKNSVLEHTLFVRTFPHNPFPSLRYRRTLKLQAKAKGSGTKGTFPEKNLQEEDDDDEKLSTRSKKEDDDDKIADEVWGRMIVRILAYVGIPMASGIALLVIFGFLKENHIWDVPLWLPFVTTLIGFGTSALGIAYGTLSTSLDPNKKGSLLGWEEVQQNWPELWKEDIE</sequence>
<dbReference type="Pfam" id="PF11947">
    <property type="entry name" value="DUF3464"/>
    <property type="match status" value="1"/>
</dbReference>
<dbReference type="STRING" id="3469.A0A4Y7L8G1"/>
<reference evidence="3 4" key="1">
    <citation type="journal article" date="2018" name="Science">
        <title>The opium poppy genome and morphinan production.</title>
        <authorList>
            <person name="Guo L."/>
            <person name="Winzer T."/>
            <person name="Yang X."/>
            <person name="Li Y."/>
            <person name="Ning Z."/>
            <person name="He Z."/>
            <person name="Teodor R."/>
            <person name="Lu Y."/>
            <person name="Bowser T.A."/>
            <person name="Graham I.A."/>
            <person name="Ye K."/>
        </authorList>
    </citation>
    <scope>NUCLEOTIDE SEQUENCE [LARGE SCALE GENOMIC DNA]</scope>
    <source>
        <strain evidence="4">cv. HN1</strain>
        <tissue evidence="3">Leaves</tissue>
    </source>
</reference>
<dbReference type="AlphaFoldDB" id="A0A4Y7L8G1"/>
<keyword evidence="4" id="KW-1185">Reference proteome</keyword>
<dbReference type="PANTHER" id="PTHR34575">
    <property type="entry name" value="PROTEIN PAM68, CHLOROPLASTIC"/>
    <property type="match status" value="1"/>
</dbReference>
<dbReference type="OrthoDB" id="678088at2759"/>
<feature type="transmembrane region" description="Helical" evidence="2">
    <location>
        <begin position="103"/>
        <end position="123"/>
    </location>
</feature>
<organism evidence="3 4">
    <name type="scientific">Papaver somniferum</name>
    <name type="common">Opium poppy</name>
    <dbReference type="NCBI Taxonomy" id="3469"/>
    <lineage>
        <taxon>Eukaryota</taxon>
        <taxon>Viridiplantae</taxon>
        <taxon>Streptophyta</taxon>
        <taxon>Embryophyta</taxon>
        <taxon>Tracheophyta</taxon>
        <taxon>Spermatophyta</taxon>
        <taxon>Magnoliopsida</taxon>
        <taxon>Ranunculales</taxon>
        <taxon>Papaveraceae</taxon>
        <taxon>Papaveroideae</taxon>
        <taxon>Papaver</taxon>
    </lineage>
</organism>
<keyword evidence="2" id="KW-0812">Transmembrane</keyword>
<keyword evidence="2" id="KW-0472">Membrane</keyword>
<dbReference type="Gramene" id="RZC80748">
    <property type="protein sequence ID" value="RZC80748"/>
    <property type="gene ID" value="C5167_043318"/>
</dbReference>
<evidence type="ECO:0000256" key="2">
    <source>
        <dbReference type="SAM" id="Phobius"/>
    </source>
</evidence>
<evidence type="ECO:0000313" key="3">
    <source>
        <dbReference type="EMBL" id="RZC80748.1"/>
    </source>
</evidence>
<proteinExistence type="predicted"/>
<protein>
    <submittedName>
        <fullName evidence="3">Uncharacterized protein</fullName>
    </submittedName>
</protein>
<feature type="transmembrane region" description="Helical" evidence="2">
    <location>
        <begin position="135"/>
        <end position="157"/>
    </location>
</feature>
<dbReference type="Proteomes" id="UP000316621">
    <property type="component" value="Chromosome 10"/>
</dbReference>